<dbReference type="InterPro" id="IPR051761">
    <property type="entry name" value="MLP-like_ligand-binding"/>
</dbReference>
<dbReference type="InterPro" id="IPR023393">
    <property type="entry name" value="START-like_dom_sf"/>
</dbReference>
<dbReference type="Proteomes" id="UP000554482">
    <property type="component" value="Unassembled WGS sequence"/>
</dbReference>
<evidence type="ECO:0000259" key="1">
    <source>
        <dbReference type="SMART" id="SM01037"/>
    </source>
</evidence>
<gene>
    <name evidence="2" type="ORF">FRX31_015664</name>
</gene>
<comment type="caution">
    <text evidence="2">The sequence shown here is derived from an EMBL/GenBank/DDBJ whole genome shotgun (WGS) entry which is preliminary data.</text>
</comment>
<dbReference type="SUPFAM" id="SSF55961">
    <property type="entry name" value="Bet v1-like"/>
    <property type="match status" value="1"/>
</dbReference>
<evidence type="ECO:0000313" key="3">
    <source>
        <dbReference type="Proteomes" id="UP000554482"/>
    </source>
</evidence>
<accession>A0A7J6WCZ7</accession>
<dbReference type="GO" id="GO:0006952">
    <property type="term" value="P:defense response"/>
    <property type="evidence" value="ECO:0007669"/>
    <property type="project" value="InterPro"/>
</dbReference>
<keyword evidence="3" id="KW-1185">Reference proteome</keyword>
<reference evidence="2 3" key="1">
    <citation type="submission" date="2020-06" db="EMBL/GenBank/DDBJ databases">
        <title>Transcriptomic and genomic resources for Thalictrum thalictroides and T. hernandezii: Facilitating candidate gene discovery in an emerging model plant lineage.</title>
        <authorList>
            <person name="Arias T."/>
            <person name="Riano-Pachon D.M."/>
            <person name="Di Stilio V.S."/>
        </authorList>
    </citation>
    <scope>NUCLEOTIDE SEQUENCE [LARGE SCALE GENOMIC DNA]</scope>
    <source>
        <strain evidence="3">cv. WT478/WT964</strain>
        <tissue evidence="2">Leaves</tissue>
    </source>
</reference>
<evidence type="ECO:0000313" key="2">
    <source>
        <dbReference type="EMBL" id="KAF5194738.1"/>
    </source>
</evidence>
<dbReference type="Gene3D" id="3.30.530.20">
    <property type="match status" value="1"/>
</dbReference>
<proteinExistence type="predicted"/>
<dbReference type="OrthoDB" id="1072116at2759"/>
<sequence>MATNNTVGKLEKEMEAKSNPQKIYDMIKYTLHHLHTISPEFYKSIDILEGDGESVGSVRLWKYVLPGTSKVMTAKEKTEVVDDENMLIVWNIFEGDHSNHFNGFVLKMQVIPKGEGSLVKYTIQYEKGNEHGPDPQQFMNMFAMCFDKLDAHLVGEA</sequence>
<name>A0A7J6WCZ7_THATH</name>
<dbReference type="CDD" id="cd07816">
    <property type="entry name" value="Bet_v1-like"/>
    <property type="match status" value="1"/>
</dbReference>
<dbReference type="PANTHER" id="PTHR31907">
    <property type="entry name" value="MLP-LIKE PROTEIN 423"/>
    <property type="match status" value="1"/>
</dbReference>
<organism evidence="2 3">
    <name type="scientific">Thalictrum thalictroides</name>
    <name type="common">Rue-anemone</name>
    <name type="synonym">Anemone thalictroides</name>
    <dbReference type="NCBI Taxonomy" id="46969"/>
    <lineage>
        <taxon>Eukaryota</taxon>
        <taxon>Viridiplantae</taxon>
        <taxon>Streptophyta</taxon>
        <taxon>Embryophyta</taxon>
        <taxon>Tracheophyta</taxon>
        <taxon>Spermatophyta</taxon>
        <taxon>Magnoliopsida</taxon>
        <taxon>Ranunculales</taxon>
        <taxon>Ranunculaceae</taxon>
        <taxon>Thalictroideae</taxon>
        <taxon>Thalictrum</taxon>
    </lineage>
</organism>
<dbReference type="SMART" id="SM01037">
    <property type="entry name" value="Bet_v_1"/>
    <property type="match status" value="1"/>
</dbReference>
<feature type="domain" description="Bet v I/Major latex protein" evidence="1">
    <location>
        <begin position="5"/>
        <end position="156"/>
    </location>
</feature>
<dbReference type="AlphaFoldDB" id="A0A7J6WCZ7"/>
<dbReference type="EMBL" id="JABWDY010018324">
    <property type="protein sequence ID" value="KAF5194738.1"/>
    <property type="molecule type" value="Genomic_DNA"/>
</dbReference>
<dbReference type="InterPro" id="IPR000916">
    <property type="entry name" value="Bet_v_I/MLP"/>
</dbReference>
<dbReference type="Pfam" id="PF00407">
    <property type="entry name" value="Bet_v_1"/>
    <property type="match status" value="1"/>
</dbReference>
<protein>
    <submittedName>
        <fullName evidence="2">Mlp-like protein</fullName>
    </submittedName>
</protein>